<keyword evidence="1" id="KW-0472">Membrane</keyword>
<evidence type="ECO:0000256" key="1">
    <source>
        <dbReference type="SAM" id="Phobius"/>
    </source>
</evidence>
<keyword evidence="3" id="KW-1185">Reference proteome</keyword>
<proteinExistence type="predicted"/>
<evidence type="ECO:0008006" key="4">
    <source>
        <dbReference type="Google" id="ProtNLM"/>
    </source>
</evidence>
<keyword evidence="1" id="KW-0812">Transmembrane</keyword>
<accession>A0A1G7RUS0</accession>
<evidence type="ECO:0000313" key="2">
    <source>
        <dbReference type="EMBL" id="SDG14496.1"/>
    </source>
</evidence>
<dbReference type="OrthoDB" id="7771437at2"/>
<sequence length="160" mass="17477">MAVTSDIVATYRGPGKVVSGLLSQGRNEVRVLMFALMAGLLIFVALSPYQARAAHIDPEGPLSVRQYWSAFFWIFVMPLLLYVFAAMVWAVTRVSGQRVSGYAVRLTLVWSLLASSPLLLLMGLALGFIGPGLQAQIVGVIWLGVFFWFWLSGLLAAVRG</sequence>
<gene>
    <name evidence="2" type="ORF">SAMN04489759_1058</name>
</gene>
<feature type="transmembrane region" description="Helical" evidence="1">
    <location>
        <begin position="31"/>
        <end position="50"/>
    </location>
</feature>
<name>A0A1G7RUS0_9RHOB</name>
<dbReference type="EMBL" id="FNBP01000005">
    <property type="protein sequence ID" value="SDG14496.1"/>
    <property type="molecule type" value="Genomic_DNA"/>
</dbReference>
<evidence type="ECO:0000313" key="3">
    <source>
        <dbReference type="Proteomes" id="UP000199399"/>
    </source>
</evidence>
<dbReference type="RefSeq" id="WP_093741958.1">
    <property type="nucleotide sequence ID" value="NZ_FNBP01000005.1"/>
</dbReference>
<feature type="transmembrane region" description="Helical" evidence="1">
    <location>
        <begin position="103"/>
        <end position="129"/>
    </location>
</feature>
<dbReference type="STRING" id="218672.SAMN04489759_1058"/>
<organism evidence="2 3">
    <name type="scientific">Sulfitobacter delicatus</name>
    <dbReference type="NCBI Taxonomy" id="218672"/>
    <lineage>
        <taxon>Bacteria</taxon>
        <taxon>Pseudomonadati</taxon>
        <taxon>Pseudomonadota</taxon>
        <taxon>Alphaproteobacteria</taxon>
        <taxon>Rhodobacterales</taxon>
        <taxon>Roseobacteraceae</taxon>
        <taxon>Sulfitobacter</taxon>
    </lineage>
</organism>
<feature type="transmembrane region" description="Helical" evidence="1">
    <location>
        <begin position="70"/>
        <end position="91"/>
    </location>
</feature>
<protein>
    <recommendedName>
        <fullName evidence="4">Yip1 domain-containing protein</fullName>
    </recommendedName>
</protein>
<dbReference type="Proteomes" id="UP000199399">
    <property type="component" value="Unassembled WGS sequence"/>
</dbReference>
<feature type="transmembrane region" description="Helical" evidence="1">
    <location>
        <begin position="135"/>
        <end position="158"/>
    </location>
</feature>
<reference evidence="3" key="1">
    <citation type="submission" date="2016-10" db="EMBL/GenBank/DDBJ databases">
        <authorList>
            <person name="Varghese N."/>
            <person name="Submissions S."/>
        </authorList>
    </citation>
    <scope>NUCLEOTIDE SEQUENCE [LARGE SCALE GENOMIC DNA]</scope>
    <source>
        <strain evidence="3">DSM 16477</strain>
    </source>
</reference>
<dbReference type="AlphaFoldDB" id="A0A1G7RUS0"/>
<keyword evidence="1" id="KW-1133">Transmembrane helix</keyword>